<dbReference type="Pfam" id="PF00005">
    <property type="entry name" value="ABC_tran"/>
    <property type="match status" value="1"/>
</dbReference>
<dbReference type="InterPro" id="IPR011527">
    <property type="entry name" value="ABC1_TM_dom"/>
</dbReference>
<feature type="transmembrane region" description="Helical" evidence="12">
    <location>
        <begin position="481"/>
        <end position="507"/>
    </location>
</feature>
<sequence length="1038" mass="117197">MKPSIKKPKENLEWSRQESVLDLPLVLQSITPFTKDGQILQLSKAFKREEFALGETLITGYENLENSSENLASDRYLYLIIQGKIRLISFDQTKQREVPVQLLTKGDTFGGENVLQLAFLGYRAIAAEPVQVAQIREENLAPWLQKLPQLQNTWKTAAQTRQTLIFLKTLTELRSLSSHRLSQLLPYLEEKSLNPGESFPETHHYWLKQGQIQPDCLTPGSSWGYPNPIPPDWTAQTEVQVYQVSQSHWETVCNLAPVLRPEESSPINQPSITPRGGSRGVLPTPTINTTVQRPISPVTTKNATRESPEIEIDFPQPLKRRPSLWRNYPFIEQQSSSDCGATCLAMITQYWGKRVSLTFLRNLAAVGRSGASLKNLARAAESLGYQARPVRASLNRLIEQKNPWIAHWQGDHYVVVYRVQGDRILIADPARGKKVISREDFLTSWSGYALLLDPTERLKELPQEKPSLGRFIKLLLPYRSLGIQVILASFLIQLFGLVSPMFTQIILDKVVVNKSFTTLNVFAIGLLIFGVWSILLTAIRQYLLSYLSNRLDLTMIGGFIRHTLMLPLKFFASRHVGDILTRVNENQKIQRFLLNQVVLAWLDFLMGFVYLGLMFYYNVQLTLLILALIPPIVLLTLASTPLLRQVSRDVFNKSAAQNSSLVETITGIDTIKATASERELRWRWEDHLTSYLNVRFRSQKLGINLQAANSAINSIGSTALLWYGATLVIQDQLTIGQFVAFNMLIGKVLSPVLSLANLWDELQEVLISVERLNDIFEADPEETPEKAMLVLPRIKGEVRLENVTFRYDSDEERNTLQNIAFTAKPGQTIAIVGRSGSGKSTLVKLLQGLYLPDRGNIWIDDHDLRHISPPSLRSQLGVVPQECFLFSGTILENITLYRPEFSLEQAVTAAKLAEAHTFIQAMPLGYNTKVGERGTNLSGGQRQRIAIARALLGEPRILILDEATSSLDTESERRFQDNLARLSRDRTTFIIAHRLSTVRNADLILVLDRGVLAEQGNHQQLMANQGIYYHLAQQQLEL</sequence>
<dbReference type="Gene3D" id="1.20.1560.10">
    <property type="entry name" value="ABC transporter type 1, transmembrane domain"/>
    <property type="match status" value="1"/>
</dbReference>
<dbReference type="SUPFAM" id="SSF52540">
    <property type="entry name" value="P-loop containing nucleoside triphosphate hydrolases"/>
    <property type="match status" value="1"/>
</dbReference>
<dbReference type="GO" id="GO:0016887">
    <property type="term" value="F:ATP hydrolysis activity"/>
    <property type="evidence" value="ECO:0007669"/>
    <property type="project" value="InterPro"/>
</dbReference>
<dbReference type="EMBL" id="CP001287">
    <property type="protein sequence ID" value="ACK67237.1"/>
    <property type="molecule type" value="Genomic_DNA"/>
</dbReference>
<evidence type="ECO:0000256" key="12">
    <source>
        <dbReference type="SAM" id="Phobius"/>
    </source>
</evidence>
<keyword evidence="5" id="KW-0547">Nucleotide-binding</keyword>
<feature type="domain" description="Cyclic nucleotide-binding" evidence="13">
    <location>
        <begin position="77"/>
        <end position="115"/>
    </location>
</feature>
<dbReference type="CDD" id="cd02418">
    <property type="entry name" value="Peptidase_C39B"/>
    <property type="match status" value="1"/>
</dbReference>
<dbReference type="InterPro" id="IPR036640">
    <property type="entry name" value="ABC1_TM_sf"/>
</dbReference>
<dbReference type="SUPFAM" id="SSF51206">
    <property type="entry name" value="cAMP-binding domain-like"/>
    <property type="match status" value="1"/>
</dbReference>
<dbReference type="InterPro" id="IPR027417">
    <property type="entry name" value="P-loop_NTPase"/>
</dbReference>
<evidence type="ECO:0000259" key="16">
    <source>
        <dbReference type="PROSITE" id="PS50990"/>
    </source>
</evidence>
<evidence type="ECO:0000256" key="9">
    <source>
        <dbReference type="ARBA" id="ARBA00022989"/>
    </source>
</evidence>
<dbReference type="CDD" id="cd00038">
    <property type="entry name" value="CAP_ED"/>
    <property type="match status" value="1"/>
</dbReference>
<keyword evidence="6" id="KW-0378">Hydrolase</keyword>
<comment type="subcellular location">
    <subcellularLocation>
        <location evidence="1">Cell membrane</location>
        <topology evidence="1">Multi-pass membrane protein</topology>
    </subcellularLocation>
</comment>
<evidence type="ECO:0000256" key="4">
    <source>
        <dbReference type="ARBA" id="ARBA00022692"/>
    </source>
</evidence>
<evidence type="ECO:0000259" key="14">
    <source>
        <dbReference type="PROSITE" id="PS50893"/>
    </source>
</evidence>
<feature type="transmembrane region" description="Helical" evidence="12">
    <location>
        <begin position="592"/>
        <end position="617"/>
    </location>
</feature>
<feature type="transmembrane region" description="Helical" evidence="12">
    <location>
        <begin position="551"/>
        <end position="571"/>
    </location>
</feature>
<dbReference type="PROSITE" id="PS50929">
    <property type="entry name" value="ABC_TM1F"/>
    <property type="match status" value="1"/>
</dbReference>
<dbReference type="eggNOG" id="COG2274">
    <property type="taxonomic scope" value="Bacteria"/>
</dbReference>
<dbReference type="PROSITE" id="PS50042">
    <property type="entry name" value="CNMP_BINDING_3"/>
    <property type="match status" value="1"/>
</dbReference>
<keyword evidence="10 12" id="KW-0472">Membrane</keyword>
<evidence type="ECO:0000256" key="6">
    <source>
        <dbReference type="ARBA" id="ARBA00022801"/>
    </source>
</evidence>
<keyword evidence="2" id="KW-0813">Transport</keyword>
<dbReference type="SMART" id="SM00382">
    <property type="entry name" value="AAA"/>
    <property type="match status" value="1"/>
</dbReference>
<dbReference type="Pfam" id="PF03412">
    <property type="entry name" value="Peptidase_C39"/>
    <property type="match status" value="1"/>
</dbReference>
<dbReference type="FunFam" id="3.40.50.300:FF:000299">
    <property type="entry name" value="ABC transporter ATP-binding protein/permease"/>
    <property type="match status" value="1"/>
</dbReference>
<dbReference type="PROSITE" id="PS00211">
    <property type="entry name" value="ABC_TRANSPORTER_1"/>
    <property type="match status" value="1"/>
</dbReference>
<dbReference type="InterPro" id="IPR017871">
    <property type="entry name" value="ABC_transporter-like_CS"/>
</dbReference>
<keyword evidence="4 12" id="KW-0812">Transmembrane</keyword>
<evidence type="ECO:0000256" key="5">
    <source>
        <dbReference type="ARBA" id="ARBA00022741"/>
    </source>
</evidence>
<dbReference type="OrthoDB" id="9762778at2"/>
<dbReference type="InterPro" id="IPR005074">
    <property type="entry name" value="Peptidase_C39"/>
</dbReference>
<dbReference type="Proteomes" id="UP000008204">
    <property type="component" value="Chromosome"/>
</dbReference>
<feature type="transmembrane region" description="Helical" evidence="12">
    <location>
        <begin position="519"/>
        <end position="539"/>
    </location>
</feature>
<evidence type="ECO:0000256" key="3">
    <source>
        <dbReference type="ARBA" id="ARBA00022475"/>
    </source>
</evidence>
<dbReference type="STRING" id="41431.PCC8801_3264"/>
<dbReference type="Gene3D" id="3.40.50.300">
    <property type="entry name" value="P-loop containing nucleotide triphosphate hydrolases"/>
    <property type="match status" value="1"/>
</dbReference>
<gene>
    <name evidence="17" type="ordered locus">PCC8801_3264</name>
</gene>
<reference evidence="18" key="1">
    <citation type="journal article" date="2011" name="MBio">
        <title>Novel metabolic attributes of the genus Cyanothece, comprising a group of unicellular nitrogen-fixing Cyanobacteria.</title>
        <authorList>
            <person name="Bandyopadhyay A."/>
            <person name="Elvitigala T."/>
            <person name="Welsh E."/>
            <person name="Stockel J."/>
            <person name="Liberton M."/>
            <person name="Min H."/>
            <person name="Sherman L.A."/>
            <person name="Pakrasi H.B."/>
        </authorList>
    </citation>
    <scope>NUCLEOTIDE SEQUENCE [LARGE SCALE GENOMIC DNA]</scope>
    <source>
        <strain evidence="18">PCC 8801</strain>
    </source>
</reference>
<keyword evidence="7" id="KW-0788">Thiol protease</keyword>
<accession>B7JYD5</accession>
<dbReference type="PANTHER" id="PTHR43394">
    <property type="entry name" value="ATP-DEPENDENT PERMEASE MDL1, MITOCHONDRIAL"/>
    <property type="match status" value="1"/>
</dbReference>
<dbReference type="InterPro" id="IPR000595">
    <property type="entry name" value="cNMP-bd_dom"/>
</dbReference>
<dbReference type="InterPro" id="IPR003439">
    <property type="entry name" value="ABC_transporter-like_ATP-bd"/>
</dbReference>
<organism evidence="17 18">
    <name type="scientific">Rippkaea orientalis (strain PCC 8801 / RF-1)</name>
    <name type="common">Cyanothece sp. (strain PCC 8801)</name>
    <dbReference type="NCBI Taxonomy" id="41431"/>
    <lineage>
        <taxon>Bacteria</taxon>
        <taxon>Bacillati</taxon>
        <taxon>Cyanobacteriota</taxon>
        <taxon>Cyanophyceae</taxon>
        <taxon>Oscillatoriophycideae</taxon>
        <taxon>Chroococcales</taxon>
        <taxon>Aphanothecaceae</taxon>
        <taxon>Rippkaea</taxon>
        <taxon>Rippkaea orientalis</taxon>
    </lineage>
</organism>
<dbReference type="Gene3D" id="3.90.70.10">
    <property type="entry name" value="Cysteine proteinases"/>
    <property type="match status" value="1"/>
</dbReference>
<dbReference type="Pfam" id="PF00664">
    <property type="entry name" value="ABC_membrane"/>
    <property type="match status" value="1"/>
</dbReference>
<dbReference type="KEGG" id="cyp:PCC8801_3264"/>
<feature type="transmembrane region" description="Helical" evidence="12">
    <location>
        <begin position="623"/>
        <end position="643"/>
    </location>
</feature>
<feature type="domain" description="ABC transmembrane type-1" evidence="15">
    <location>
        <begin position="483"/>
        <end position="764"/>
    </location>
</feature>
<evidence type="ECO:0000313" key="17">
    <source>
        <dbReference type="EMBL" id="ACK67237.1"/>
    </source>
</evidence>
<dbReference type="InterPro" id="IPR018490">
    <property type="entry name" value="cNMP-bd_dom_sf"/>
</dbReference>
<evidence type="ECO:0000256" key="2">
    <source>
        <dbReference type="ARBA" id="ARBA00022448"/>
    </source>
</evidence>
<dbReference type="Gene3D" id="2.60.120.10">
    <property type="entry name" value="Jelly Rolls"/>
    <property type="match status" value="1"/>
</dbReference>
<dbReference type="PROSITE" id="PS50893">
    <property type="entry name" value="ABC_TRANSPORTER_2"/>
    <property type="match status" value="1"/>
</dbReference>
<protein>
    <submittedName>
        <fullName evidence="17">Cyclic nucleotide-binding protein</fullName>
    </submittedName>
</protein>
<keyword evidence="9 12" id="KW-1133">Transmembrane helix</keyword>
<dbReference type="InterPro" id="IPR014710">
    <property type="entry name" value="RmlC-like_jellyroll"/>
</dbReference>
<evidence type="ECO:0000259" key="13">
    <source>
        <dbReference type="PROSITE" id="PS50042"/>
    </source>
</evidence>
<dbReference type="GO" id="GO:0015421">
    <property type="term" value="F:ABC-type oligopeptide transporter activity"/>
    <property type="evidence" value="ECO:0007669"/>
    <property type="project" value="TreeGrafter"/>
</dbReference>
<dbReference type="CDD" id="cd18568">
    <property type="entry name" value="ABC_6TM_HetC_like"/>
    <property type="match status" value="1"/>
</dbReference>
<dbReference type="GO" id="GO:0005886">
    <property type="term" value="C:plasma membrane"/>
    <property type="evidence" value="ECO:0007669"/>
    <property type="project" value="UniProtKB-SubCell"/>
</dbReference>
<dbReference type="GO" id="GO:0008234">
    <property type="term" value="F:cysteine-type peptidase activity"/>
    <property type="evidence" value="ECO:0007669"/>
    <property type="project" value="UniProtKB-KW"/>
</dbReference>
<evidence type="ECO:0000256" key="11">
    <source>
        <dbReference type="SAM" id="MobiDB-lite"/>
    </source>
</evidence>
<dbReference type="GO" id="GO:0006508">
    <property type="term" value="P:proteolysis"/>
    <property type="evidence" value="ECO:0007669"/>
    <property type="project" value="InterPro"/>
</dbReference>
<proteinExistence type="predicted"/>
<dbReference type="SUPFAM" id="SSF90123">
    <property type="entry name" value="ABC transporter transmembrane region"/>
    <property type="match status" value="1"/>
</dbReference>
<dbReference type="RefSeq" id="WP_012596498.1">
    <property type="nucleotide sequence ID" value="NC_011726.1"/>
</dbReference>
<dbReference type="AlphaFoldDB" id="B7JYD5"/>
<keyword evidence="3" id="KW-1003">Cell membrane</keyword>
<dbReference type="PANTHER" id="PTHR43394:SF1">
    <property type="entry name" value="ATP-BINDING CASSETTE SUB-FAMILY B MEMBER 10, MITOCHONDRIAL"/>
    <property type="match status" value="1"/>
</dbReference>
<dbReference type="GO" id="GO:0005524">
    <property type="term" value="F:ATP binding"/>
    <property type="evidence" value="ECO:0007669"/>
    <property type="project" value="UniProtKB-KW"/>
</dbReference>
<feature type="region of interest" description="Disordered" evidence="11">
    <location>
        <begin position="264"/>
        <end position="291"/>
    </location>
</feature>
<keyword evidence="7" id="KW-0645">Protease</keyword>
<keyword evidence="8" id="KW-0067">ATP-binding</keyword>
<evidence type="ECO:0000256" key="7">
    <source>
        <dbReference type="ARBA" id="ARBA00022807"/>
    </source>
</evidence>
<evidence type="ECO:0000256" key="1">
    <source>
        <dbReference type="ARBA" id="ARBA00004651"/>
    </source>
</evidence>
<feature type="domain" description="ABC transporter" evidence="14">
    <location>
        <begin position="798"/>
        <end position="1034"/>
    </location>
</feature>
<evidence type="ECO:0000259" key="15">
    <source>
        <dbReference type="PROSITE" id="PS50929"/>
    </source>
</evidence>
<dbReference type="PROSITE" id="PS50990">
    <property type="entry name" value="PEPTIDASE_C39"/>
    <property type="match status" value="1"/>
</dbReference>
<evidence type="ECO:0000256" key="8">
    <source>
        <dbReference type="ARBA" id="ARBA00022840"/>
    </source>
</evidence>
<dbReference type="InterPro" id="IPR039421">
    <property type="entry name" value="Type_1_exporter"/>
</dbReference>
<dbReference type="HOGENOM" id="CLU_000604_95_3_3"/>
<evidence type="ECO:0000313" key="18">
    <source>
        <dbReference type="Proteomes" id="UP000008204"/>
    </source>
</evidence>
<keyword evidence="18" id="KW-1185">Reference proteome</keyword>
<dbReference type="InterPro" id="IPR003593">
    <property type="entry name" value="AAA+_ATPase"/>
</dbReference>
<name>B7JYD5_RIPO1</name>
<evidence type="ECO:0000256" key="10">
    <source>
        <dbReference type="ARBA" id="ARBA00023136"/>
    </source>
</evidence>
<feature type="domain" description="Peptidase C39" evidence="16">
    <location>
        <begin position="333"/>
        <end position="452"/>
    </location>
</feature>